<dbReference type="Gene3D" id="1.20.1260.20">
    <property type="entry name" value="PPE superfamily"/>
    <property type="match status" value="1"/>
</dbReference>
<proteinExistence type="predicted"/>
<feature type="compositionally biased region" description="Pro residues" evidence="1">
    <location>
        <begin position="269"/>
        <end position="282"/>
    </location>
</feature>
<protein>
    <recommendedName>
        <fullName evidence="4">PPE family protein</fullName>
    </recommendedName>
</protein>
<gene>
    <name evidence="2" type="ORF">SAMN05421854_104586</name>
</gene>
<feature type="compositionally biased region" description="Basic and acidic residues" evidence="1">
    <location>
        <begin position="368"/>
        <end position="378"/>
    </location>
</feature>
<feature type="region of interest" description="Disordered" evidence="1">
    <location>
        <begin position="180"/>
        <end position="409"/>
    </location>
</feature>
<evidence type="ECO:0008006" key="4">
    <source>
        <dbReference type="Google" id="ProtNLM"/>
    </source>
</evidence>
<dbReference type="Proteomes" id="UP000199137">
    <property type="component" value="Unassembled WGS sequence"/>
</dbReference>
<dbReference type="EMBL" id="FOWC01000004">
    <property type="protein sequence ID" value="SFP27212.1"/>
    <property type="molecule type" value="Genomic_DNA"/>
</dbReference>
<feature type="compositionally biased region" description="Gly residues" evidence="1">
    <location>
        <begin position="288"/>
        <end position="297"/>
    </location>
</feature>
<name>A0A1I5NZK1_9PSEU</name>
<dbReference type="InterPro" id="IPR038332">
    <property type="entry name" value="PPE_sf"/>
</dbReference>
<sequence length="409" mass="41543">MMEPERCMGAAEIYRELTTGSGAGSLGDTQHAASQLSDQLLGLATRVGTLAAYQSEAWQGEVANEASANSCTPLIETSAEDSARLGAVQAIAHEQMSAFQNAKNSVKPVAAQEPGFTDEEVVALLHGDGQKYTDRVTQWQADSQHNVQVFSGYSATSGSNNGRVPAKYAELRDAGAQITLASAEDPAKPGQPRSGGRGGGLHRPPSSGPRPVERGPDPSPTPSPAPGPPPTPEPGPVRHPGDQPPVRQPPGWQVPPERADERVEKQSWPPVPPRFQPVPSPSPISLGQGDGTGGHGSAFGPLGCSPGGTGSGPVNLRGGAGADSEPGGRSGARVPGESASARGGAAGAAGSAGKNAASMAGPLGGKGGKGEADKEKKAAPYLREADPDEVFGGNEVKPVPPVIGDRPQR</sequence>
<reference evidence="2 3" key="1">
    <citation type="submission" date="2016-10" db="EMBL/GenBank/DDBJ databases">
        <authorList>
            <person name="de Groot N.N."/>
        </authorList>
    </citation>
    <scope>NUCLEOTIDE SEQUENCE [LARGE SCALE GENOMIC DNA]</scope>
    <source>
        <strain evidence="2 3">DSM 44637</strain>
    </source>
</reference>
<accession>A0A1I5NZK1</accession>
<evidence type="ECO:0000313" key="3">
    <source>
        <dbReference type="Proteomes" id="UP000199137"/>
    </source>
</evidence>
<dbReference type="AlphaFoldDB" id="A0A1I5NZK1"/>
<feature type="compositionally biased region" description="Low complexity" evidence="1">
    <location>
        <begin position="336"/>
        <end position="361"/>
    </location>
</feature>
<organism evidence="2 3">
    <name type="scientific">Amycolatopsis rubida</name>
    <dbReference type="NCBI Taxonomy" id="112413"/>
    <lineage>
        <taxon>Bacteria</taxon>
        <taxon>Bacillati</taxon>
        <taxon>Actinomycetota</taxon>
        <taxon>Actinomycetes</taxon>
        <taxon>Pseudonocardiales</taxon>
        <taxon>Pseudonocardiaceae</taxon>
        <taxon>Amycolatopsis</taxon>
    </lineage>
</organism>
<evidence type="ECO:0000313" key="2">
    <source>
        <dbReference type="EMBL" id="SFP27212.1"/>
    </source>
</evidence>
<feature type="compositionally biased region" description="Pro residues" evidence="1">
    <location>
        <begin position="217"/>
        <end position="248"/>
    </location>
</feature>
<dbReference type="STRING" id="112413.SAMN05421854_104586"/>
<evidence type="ECO:0000256" key="1">
    <source>
        <dbReference type="SAM" id="MobiDB-lite"/>
    </source>
</evidence>